<dbReference type="InterPro" id="IPR029016">
    <property type="entry name" value="GAF-like_dom_sf"/>
</dbReference>
<dbReference type="EMBL" id="JADNYM010000003">
    <property type="protein sequence ID" value="MBG0738376.1"/>
    <property type="molecule type" value="Genomic_DNA"/>
</dbReference>
<organism evidence="1 2">
    <name type="scientific">Arthrobacter terrae</name>
    <dbReference type="NCBI Taxonomy" id="2935737"/>
    <lineage>
        <taxon>Bacteria</taxon>
        <taxon>Bacillati</taxon>
        <taxon>Actinomycetota</taxon>
        <taxon>Actinomycetes</taxon>
        <taxon>Micrococcales</taxon>
        <taxon>Micrococcaceae</taxon>
        <taxon>Arthrobacter</taxon>
    </lineage>
</organism>
<dbReference type="AlphaFoldDB" id="A0A931CP25"/>
<evidence type="ECO:0000313" key="2">
    <source>
        <dbReference type="Proteomes" id="UP000655366"/>
    </source>
</evidence>
<evidence type="ECO:0000313" key="1">
    <source>
        <dbReference type="EMBL" id="MBG0738376.1"/>
    </source>
</evidence>
<sequence>MEPHRRPFSPAAIQDGAFTAHENLCQAAPGSPQAGSLPAGGLRPEVRESWERSLHHVAHPASIRPALLWEDDELDDYRRSHPLHAVLPVIAQLLVQPSRDTGLLVAVGDQHGRLLWVQGDAAAQVKASRINFIAGADWSEAAVGTSAPGTSVATKRSIQIAGAEHFNPGVHSWSCTAVPVHDPDTGSVLGILDITGGTEAVAGHTLALMNATVAAARAQLQVLRLEQRMSAPRAATHRGTVIAPVAAAPHRISLQILGRDHGLLHVAGRTVTLSERHTEILTLLALHPRGLSAEELAAMVYPERASVPTVRAELVRLRRLLRGHCEALVPKSRPYLLPTEVAVDAQQVLTHLDRGAHRLALSIYRGEVMPRSEAPAIVDLRRSVSGLLRDAILTDAGPDVILQYLQLPEARDDGEAWHTALRLLPARSPRRAAVVAHLERLRAEAG</sequence>
<proteinExistence type="predicted"/>
<protein>
    <submittedName>
        <fullName evidence="1">GAF domain-containing protein</fullName>
    </submittedName>
</protein>
<dbReference type="Gene3D" id="3.30.450.40">
    <property type="match status" value="1"/>
</dbReference>
<name>A0A931CP25_9MICC</name>
<accession>A0A931CP25</accession>
<keyword evidence="2" id="KW-1185">Reference proteome</keyword>
<reference evidence="1 2" key="1">
    <citation type="submission" date="2020-11" db="EMBL/GenBank/DDBJ databases">
        <title>Arthrobacter antarcticus sp. nov., isolated from Antarctic Soil.</title>
        <authorList>
            <person name="Li J."/>
        </authorList>
    </citation>
    <scope>NUCLEOTIDE SEQUENCE [LARGE SCALE GENOMIC DNA]</scope>
    <source>
        <strain evidence="1 2">Z1-20</strain>
    </source>
</reference>
<dbReference type="RefSeq" id="WP_196395318.1">
    <property type="nucleotide sequence ID" value="NZ_JADNYM010000003.1"/>
</dbReference>
<gene>
    <name evidence="1" type="ORF">IV500_02890</name>
</gene>
<dbReference type="Proteomes" id="UP000655366">
    <property type="component" value="Unassembled WGS sequence"/>
</dbReference>
<comment type="caution">
    <text evidence="1">The sequence shown here is derived from an EMBL/GenBank/DDBJ whole genome shotgun (WGS) entry which is preliminary data.</text>
</comment>